<reference evidence="1 2" key="1">
    <citation type="submission" date="2019-02" db="EMBL/GenBank/DDBJ databases">
        <title>Genome sequencing of the rare red list fungi Phlebia centrifuga.</title>
        <authorList>
            <person name="Buettner E."/>
            <person name="Kellner H."/>
        </authorList>
    </citation>
    <scope>NUCLEOTIDE SEQUENCE [LARGE SCALE GENOMIC DNA]</scope>
    <source>
        <strain evidence="1 2">DSM 108282</strain>
    </source>
</reference>
<dbReference type="SUPFAM" id="SSF56281">
    <property type="entry name" value="Metallo-hydrolase/oxidoreductase"/>
    <property type="match status" value="1"/>
</dbReference>
<dbReference type="PANTHER" id="PTHR33835">
    <property type="entry name" value="YALI0C07656P"/>
    <property type="match status" value="1"/>
</dbReference>
<dbReference type="EMBL" id="SGPJ01000027">
    <property type="protein sequence ID" value="THH01301.1"/>
    <property type="molecule type" value="Genomic_DNA"/>
</dbReference>
<proteinExistence type="predicted"/>
<organism evidence="1 2">
    <name type="scientific">Hermanssonia centrifuga</name>
    <dbReference type="NCBI Taxonomy" id="98765"/>
    <lineage>
        <taxon>Eukaryota</taxon>
        <taxon>Fungi</taxon>
        <taxon>Dikarya</taxon>
        <taxon>Basidiomycota</taxon>
        <taxon>Agaricomycotina</taxon>
        <taxon>Agaricomycetes</taxon>
        <taxon>Polyporales</taxon>
        <taxon>Meruliaceae</taxon>
        <taxon>Hermanssonia</taxon>
    </lineage>
</organism>
<dbReference type="InterPro" id="IPR025638">
    <property type="entry name" value="DUF4336"/>
</dbReference>
<gene>
    <name evidence="1" type="ORF">EW026_g1391</name>
</gene>
<dbReference type="AlphaFoldDB" id="A0A4S4KSN0"/>
<comment type="caution">
    <text evidence="1">The sequence shown here is derived from an EMBL/GenBank/DDBJ whole genome shotgun (WGS) entry which is preliminary data.</text>
</comment>
<protein>
    <submittedName>
        <fullName evidence="1">Uncharacterized protein</fullName>
    </submittedName>
</protein>
<sequence length="243" mass="27397">MAVSNTVIRQVCNDVWTFSCPFARLGFLPFGGRSTAIKLSNGDVWVLASTPLNDETKSKIGEIGPVKYIIGADVEHHLYLADFKKQYPEARVIAPEDVVKKKSKEGLVFEGAWGADPENTKYGFEDDIQHCYFSGFQNKDVAFFHRASKTLIEADLLLNLPPTEQYSKTKTSSRIPFLSNAIQPFGSLHKRLTWAIGVDKEAMKRDAKTVAGWDFERIIPCHGDVIEKNGKAAWMEAYKWYLE</sequence>
<keyword evidence="2" id="KW-1185">Reference proteome</keyword>
<evidence type="ECO:0000313" key="2">
    <source>
        <dbReference type="Proteomes" id="UP000309038"/>
    </source>
</evidence>
<evidence type="ECO:0000313" key="1">
    <source>
        <dbReference type="EMBL" id="THH01301.1"/>
    </source>
</evidence>
<accession>A0A4S4KSN0</accession>
<dbReference type="InterPro" id="IPR036866">
    <property type="entry name" value="RibonucZ/Hydroxyglut_hydro"/>
</dbReference>
<name>A0A4S4KSN0_9APHY</name>
<dbReference type="Pfam" id="PF14234">
    <property type="entry name" value="DUF4336"/>
    <property type="match status" value="1"/>
</dbReference>
<dbReference type="Proteomes" id="UP000309038">
    <property type="component" value="Unassembled WGS sequence"/>
</dbReference>
<dbReference type="PANTHER" id="PTHR33835:SF1">
    <property type="entry name" value="METALLO-BETA-LACTAMASE DOMAIN-CONTAINING PROTEIN"/>
    <property type="match status" value="1"/>
</dbReference>